<evidence type="ECO:0000313" key="2">
    <source>
        <dbReference type="EMBL" id="NYF51828.1"/>
    </source>
</evidence>
<feature type="compositionally biased region" description="Low complexity" evidence="1">
    <location>
        <begin position="449"/>
        <end position="458"/>
    </location>
</feature>
<organism evidence="2 3">
    <name type="scientific">Tunturiibacter lichenicola</name>
    <dbReference type="NCBI Taxonomy" id="2051959"/>
    <lineage>
        <taxon>Bacteria</taxon>
        <taxon>Pseudomonadati</taxon>
        <taxon>Acidobacteriota</taxon>
        <taxon>Terriglobia</taxon>
        <taxon>Terriglobales</taxon>
        <taxon>Acidobacteriaceae</taxon>
        <taxon>Tunturiibacter</taxon>
    </lineage>
</organism>
<dbReference type="SUPFAM" id="SSF110296">
    <property type="entry name" value="Oligoxyloglucan reducing end-specific cellobiohydrolase"/>
    <property type="match status" value="3"/>
</dbReference>
<dbReference type="Proteomes" id="UP000534186">
    <property type="component" value="Unassembled WGS sequence"/>
</dbReference>
<dbReference type="PROSITE" id="PS51257">
    <property type="entry name" value="PROKAR_LIPOPROTEIN"/>
    <property type="match status" value="1"/>
</dbReference>
<protein>
    <submittedName>
        <fullName evidence="2">Photosystem II stability/assembly factor-like uncharacterized protein</fullName>
    </submittedName>
</protein>
<dbReference type="InterPro" id="IPR052025">
    <property type="entry name" value="Xyloglucanase_GH74"/>
</dbReference>
<comment type="caution">
    <text evidence="2">The sequence shown here is derived from an EMBL/GenBank/DDBJ whole genome shotgun (WGS) entry which is preliminary data.</text>
</comment>
<reference evidence="2 3" key="1">
    <citation type="submission" date="2020-07" db="EMBL/GenBank/DDBJ databases">
        <title>Genomic Encyclopedia of Type Strains, Phase IV (KMG-V): Genome sequencing to study the core and pangenomes of soil and plant-associated prokaryotes.</title>
        <authorList>
            <person name="Whitman W."/>
        </authorList>
    </citation>
    <scope>NUCLEOTIDE SEQUENCE [LARGE SCALE GENOMIC DNA]</scope>
    <source>
        <strain evidence="2 3">M8UP30</strain>
    </source>
</reference>
<proteinExistence type="predicted"/>
<name>A0A7Y9NM16_9BACT</name>
<dbReference type="PANTHER" id="PTHR43739:SF5">
    <property type="entry name" value="EXO-ALPHA-SIALIDASE"/>
    <property type="match status" value="1"/>
</dbReference>
<accession>A0A7Y9NM16</accession>
<dbReference type="AlphaFoldDB" id="A0A7Y9NM16"/>
<gene>
    <name evidence="2" type="ORF">HDF12_002193</name>
</gene>
<evidence type="ECO:0000256" key="1">
    <source>
        <dbReference type="SAM" id="MobiDB-lite"/>
    </source>
</evidence>
<dbReference type="Gene3D" id="2.130.10.10">
    <property type="entry name" value="YVTN repeat-like/Quinoprotein amine dehydrogenase"/>
    <property type="match status" value="5"/>
</dbReference>
<evidence type="ECO:0000313" key="3">
    <source>
        <dbReference type="Proteomes" id="UP000534186"/>
    </source>
</evidence>
<dbReference type="EMBL" id="JACCCV010000001">
    <property type="protein sequence ID" value="NYF51828.1"/>
    <property type="molecule type" value="Genomic_DNA"/>
</dbReference>
<feature type="region of interest" description="Disordered" evidence="1">
    <location>
        <begin position="437"/>
        <end position="464"/>
    </location>
</feature>
<dbReference type="InterPro" id="IPR015943">
    <property type="entry name" value="WD40/YVTN_repeat-like_dom_sf"/>
</dbReference>
<dbReference type="GO" id="GO:0010411">
    <property type="term" value="P:xyloglucan metabolic process"/>
    <property type="evidence" value="ECO:0007669"/>
    <property type="project" value="TreeGrafter"/>
</dbReference>
<dbReference type="PANTHER" id="PTHR43739">
    <property type="entry name" value="XYLOGLUCANASE (EUROFUNG)"/>
    <property type="match status" value="1"/>
</dbReference>
<sequence>MSRFLRFPITLVVFLIVISCLQLHAASWLPYGPDGGDARAFAIDPHDHSHLYLGTATGWMYESRNGGGDWKRLSWIGKRDDLVLDSIVVSGADSKQIVVGAWVLGSPDGGIFLSKDGGATWETVGDMQGQSIRALTPSPSDPKLLVAGTLKGVYQSTDGGERWKLISPAGSQELHEVESIAIDPVDPQIIYAGTWHLPWKTVDGGQHWANIKQGVIDDSDVFSIIVDPKDPKTVYASACSGIYKSQTAGQVFQKIQGIPSTARRTRVLMQDPTNRNIVFAGTTEGLWRTVDSGATWQRTTGPEVIINDVFVDPTNTNRVMLATDRGGVLASNDGGNSFVQSNNGFSARQITSYLADASNPSAVYVGVVNDKALGGVFASTNGGLNWSQTSSGLNGHDVFSLAQGPDGTLLAGTRHGIYRLQGATWSRVDNVTLNPPPAPPAKTGKRTAHTGAAATAAHKSPEPVAHKSTALQTVHSFEPAINAFARGGDTLYAATSAGLFESATSGQSWKEVPGFEPRSWNFVAARKSTVLASNLNSAVLSLDGGQQWTPIKLPETLDQLSAMAVDDAGGLWVGGRQGIYVSDDKGASWQTVKNLYLRDVNSIFYDDASQRVLIAAGSKNTIAFAVHLPDRKIQYWNTGWNLRLVRPMGDHLVGATWFDGVVIQPRMVDSKEMASH</sequence>